<protein>
    <submittedName>
        <fullName evidence="3">Peptidoglycan-binding protein</fullName>
    </submittedName>
</protein>
<evidence type="ECO:0000313" key="4">
    <source>
        <dbReference type="Proteomes" id="UP001554567"/>
    </source>
</evidence>
<feature type="non-terminal residue" evidence="3">
    <location>
        <position position="1"/>
    </location>
</feature>
<dbReference type="Proteomes" id="UP001554567">
    <property type="component" value="Unassembled WGS sequence"/>
</dbReference>
<dbReference type="Gene3D" id="1.10.530.40">
    <property type="match status" value="1"/>
</dbReference>
<keyword evidence="4" id="KW-1185">Reference proteome</keyword>
<proteinExistence type="predicted"/>
<gene>
    <name evidence="3" type="ORF">ABW286_22740</name>
</gene>
<dbReference type="EMBL" id="JBFKZN010000022">
    <property type="protein sequence ID" value="MEW5291959.1"/>
    <property type="molecule type" value="Genomic_DNA"/>
</dbReference>
<evidence type="ECO:0000313" key="3">
    <source>
        <dbReference type="EMBL" id="MEW5291959.1"/>
    </source>
</evidence>
<reference evidence="3 4" key="1">
    <citation type="submission" date="2024-07" db="EMBL/GenBank/DDBJ databases">
        <authorList>
            <person name="Dulla G.F.J."/>
            <person name="Delorm J.G."/>
        </authorList>
    </citation>
    <scope>NUCLEOTIDE SEQUENCE [LARGE SCALE GENOMIC DNA]</scope>
    <source>
        <strain evidence="3 4">JGD 233</strain>
    </source>
</reference>
<keyword evidence="2" id="KW-0081">Bacteriolytic enzyme</keyword>
<comment type="caution">
    <text evidence="3">The sequence shown here is derived from an EMBL/GenBank/DDBJ whole genome shotgun (WGS) entry which is preliminary data.</text>
</comment>
<sequence>IEEYKAVICSKAAHLKSRPAREFVQVYGPLVGEISHQQQVQLFAIAYRAKLGEARALYMRWSKSGADIPSWYALDRKVRDVVVDIFYQGVYDMPGLFKAAVKGKKALALFIQNNPKYRVYEPGRNRVRYLR</sequence>
<evidence type="ECO:0000256" key="2">
    <source>
        <dbReference type="ARBA" id="ARBA00022638"/>
    </source>
</evidence>
<keyword evidence="1" id="KW-0929">Antimicrobial</keyword>
<name>A0ABV3N7Z9_9GAMM</name>
<evidence type="ECO:0000256" key="1">
    <source>
        <dbReference type="ARBA" id="ARBA00022529"/>
    </source>
</evidence>
<organism evidence="3 4">
    <name type="scientific">Erwinia papayae</name>
    <dbReference type="NCBI Taxonomy" id="206499"/>
    <lineage>
        <taxon>Bacteria</taxon>
        <taxon>Pseudomonadati</taxon>
        <taxon>Pseudomonadota</taxon>
        <taxon>Gammaproteobacteria</taxon>
        <taxon>Enterobacterales</taxon>
        <taxon>Erwiniaceae</taxon>
        <taxon>Erwinia</taxon>
    </lineage>
</organism>
<dbReference type="InterPro" id="IPR023347">
    <property type="entry name" value="Lysozyme_dom_sf"/>
</dbReference>
<accession>A0ABV3N7Z9</accession>